<keyword evidence="9" id="KW-0997">Cell inner membrane</keyword>
<dbReference type="CDD" id="cd06225">
    <property type="entry name" value="HAMP"/>
    <property type="match status" value="1"/>
</dbReference>
<dbReference type="Gene3D" id="1.20.5.1930">
    <property type="match status" value="1"/>
</dbReference>
<evidence type="ECO:0000313" key="15">
    <source>
        <dbReference type="Proteomes" id="UP001297600"/>
    </source>
</evidence>
<dbReference type="InterPro" id="IPR050482">
    <property type="entry name" value="Sensor_HK_TwoCompSys"/>
</dbReference>
<keyword evidence="3" id="KW-0597">Phosphoprotein</keyword>
<dbReference type="InterPro" id="IPR036890">
    <property type="entry name" value="HATPase_C_sf"/>
</dbReference>
<dbReference type="EC" id="2.7.13.3" evidence="9"/>
<dbReference type="PROSITE" id="PS50885">
    <property type="entry name" value="HAMP"/>
    <property type="match status" value="1"/>
</dbReference>
<feature type="domain" description="Histidine kinase" evidence="12">
    <location>
        <begin position="434"/>
        <end position="627"/>
    </location>
</feature>
<evidence type="ECO:0000313" key="14">
    <source>
        <dbReference type="EMBL" id="MCG5030499.1"/>
    </source>
</evidence>
<keyword evidence="6 9" id="KW-0418">Kinase</keyword>
<keyword evidence="9 11" id="KW-0472">Membrane</keyword>
<evidence type="ECO:0000256" key="9">
    <source>
        <dbReference type="PIRNR" id="PIRNR003167"/>
    </source>
</evidence>
<comment type="caution">
    <text evidence="14">The sequence shown here is derived from an EMBL/GenBank/DDBJ whole genome shotgun (WGS) entry which is preliminary data.</text>
</comment>
<dbReference type="SUPFAM" id="SSF55781">
    <property type="entry name" value="GAF domain-like"/>
    <property type="match status" value="1"/>
</dbReference>
<evidence type="ECO:0000256" key="8">
    <source>
        <dbReference type="ARBA" id="ARBA00023012"/>
    </source>
</evidence>
<evidence type="ECO:0000259" key="12">
    <source>
        <dbReference type="PROSITE" id="PS50109"/>
    </source>
</evidence>
<dbReference type="Pfam" id="PF00672">
    <property type="entry name" value="HAMP"/>
    <property type="match status" value="1"/>
</dbReference>
<evidence type="ECO:0000256" key="3">
    <source>
        <dbReference type="ARBA" id="ARBA00022553"/>
    </source>
</evidence>
<dbReference type="SUPFAM" id="SSF158472">
    <property type="entry name" value="HAMP domain-like"/>
    <property type="match status" value="1"/>
</dbReference>
<comment type="catalytic activity">
    <reaction evidence="1 9">
        <text>ATP + protein L-histidine = ADP + protein N-phospho-L-histidine.</text>
        <dbReference type="EC" id="2.7.13.3"/>
    </reaction>
</comment>
<keyword evidence="9" id="KW-1003">Cell membrane</keyword>
<dbReference type="RefSeq" id="WP_237978154.1">
    <property type="nucleotide sequence ID" value="NZ_JAKNCT010000003.1"/>
</dbReference>
<dbReference type="Pfam" id="PF02518">
    <property type="entry name" value="HATPase_c"/>
    <property type="match status" value="1"/>
</dbReference>
<accession>A0ABS9MQ85</accession>
<evidence type="ECO:0000256" key="10">
    <source>
        <dbReference type="SAM" id="Coils"/>
    </source>
</evidence>
<evidence type="ECO:0000256" key="1">
    <source>
        <dbReference type="ARBA" id="ARBA00000085"/>
    </source>
</evidence>
<keyword evidence="15" id="KW-1185">Reference proteome</keyword>
<dbReference type="PANTHER" id="PTHR24421:SF10">
    <property type="entry name" value="NITRATE_NITRITE SENSOR PROTEIN NARQ"/>
    <property type="match status" value="1"/>
</dbReference>
<gene>
    <name evidence="14" type="ORF">MAF45_03440</name>
</gene>
<evidence type="ECO:0000256" key="7">
    <source>
        <dbReference type="ARBA" id="ARBA00022840"/>
    </source>
</evidence>
<dbReference type="InterPro" id="IPR005467">
    <property type="entry name" value="His_kinase_dom"/>
</dbReference>
<keyword evidence="11" id="KW-1133">Transmembrane helix</keyword>
<organism evidence="14 15">
    <name type="scientific">Mesosutterella porci</name>
    <dbReference type="NCBI Taxonomy" id="2915351"/>
    <lineage>
        <taxon>Bacteria</taxon>
        <taxon>Pseudomonadati</taxon>
        <taxon>Pseudomonadota</taxon>
        <taxon>Betaproteobacteria</taxon>
        <taxon>Burkholderiales</taxon>
        <taxon>Sutterellaceae</taxon>
        <taxon>Mesosutterella</taxon>
    </lineage>
</organism>
<comment type="subcellular location">
    <subcellularLocation>
        <location evidence="9">Cell inner membrane</location>
    </subcellularLocation>
    <subcellularLocation>
        <location evidence="2">Membrane</location>
    </subcellularLocation>
</comment>
<dbReference type="InterPro" id="IPR029016">
    <property type="entry name" value="GAF-like_dom_sf"/>
</dbReference>
<dbReference type="GO" id="GO:0016301">
    <property type="term" value="F:kinase activity"/>
    <property type="evidence" value="ECO:0007669"/>
    <property type="project" value="UniProtKB-KW"/>
</dbReference>
<feature type="coiled-coil region" evidence="10">
    <location>
        <begin position="227"/>
        <end position="258"/>
    </location>
</feature>
<reference evidence="14 15" key="1">
    <citation type="submission" date="2022-02" db="EMBL/GenBank/DDBJ databases">
        <title>Mesosutterella porci, a novel member of the family Sutterellaceae from pig feces.</title>
        <authorList>
            <person name="Wylensek D."/>
            <person name="Clavel T."/>
        </authorList>
    </citation>
    <scope>NUCLEOTIDE SEQUENCE [LARGE SCALE GENOMIC DNA]</scope>
    <source>
        <strain evidence="15">oilRF-744-wt-GAM-9</strain>
    </source>
</reference>
<evidence type="ECO:0000259" key="13">
    <source>
        <dbReference type="PROSITE" id="PS50885"/>
    </source>
</evidence>
<keyword evidence="11" id="KW-0812">Transmembrane</keyword>
<sequence>MKNGQIKFRSLSMRLLALTALWVSFVVGVVGYTMLLSWNSESSAAAVNQIYEIKLSFHKAGVFANPGYSPEMLNEEISHTEKLLDGLSEENFWKPFKLPNTPQVKEGIDRVRLIWLNEVKTRLVNKQRTGLVFNSSAFHEYIGALDYLKNNIESYRQSYIEQMRYLQVLIMLLAIGSLFVILYLLNVWVIRPVQALGKVIGQVTAGDLSARVHIGRSDEFGQIGEGFNRMTARLEDLYNNLEEKVAEKTASVQEKNTNLAQLYEMTTFLSQSNGIEDMAEGFLERIRSYTKADACAVRLFDSASDRLPFAASIGLSGQYLDVATREPNENNPVREAFSKPLPTRFELSSISTDGARLLMSEGFACAYIFHLRNGQNNLGIFELEFKDDRYIPSPAFRQLESFGTHLGIAVENYRLNERERQFAVVQERTFMAQGLHDSIAQTLSFLNMQVQLLESSLASNDRPMVAECVKQIKAGVQESYENVRELLLNFREKIHKEDFKTALLTVTRRFEAQSGVEARVVINGSGPHLTEKQKLQITFIVQEALSNVRKHAKAKHAEVRVENYENFTASVTDDGVGIDRRLAEARRARHVGLSIMEERAKKIGAKLTIESEPGRGTCVKVFLPAAARAAAS</sequence>
<dbReference type="SUPFAM" id="SSF55874">
    <property type="entry name" value="ATPase domain of HSP90 chaperone/DNA topoisomerase II/histidine kinase"/>
    <property type="match status" value="1"/>
</dbReference>
<evidence type="ECO:0000256" key="6">
    <source>
        <dbReference type="ARBA" id="ARBA00022777"/>
    </source>
</evidence>
<dbReference type="InterPro" id="IPR003660">
    <property type="entry name" value="HAMP_dom"/>
</dbReference>
<dbReference type="PROSITE" id="PS50109">
    <property type="entry name" value="HIS_KIN"/>
    <property type="match status" value="1"/>
</dbReference>
<evidence type="ECO:0000256" key="5">
    <source>
        <dbReference type="ARBA" id="ARBA00022741"/>
    </source>
</evidence>
<dbReference type="EMBL" id="JAKNCT010000003">
    <property type="protein sequence ID" value="MCG5030499.1"/>
    <property type="molecule type" value="Genomic_DNA"/>
</dbReference>
<dbReference type="Pfam" id="PF07730">
    <property type="entry name" value="HisKA_3"/>
    <property type="match status" value="1"/>
</dbReference>
<keyword evidence="8 9" id="KW-0902">Two-component regulatory system</keyword>
<feature type="domain" description="HAMP" evidence="13">
    <location>
        <begin position="187"/>
        <end position="239"/>
    </location>
</feature>
<dbReference type="PANTHER" id="PTHR24421">
    <property type="entry name" value="NITRATE/NITRITE SENSOR PROTEIN NARX-RELATED"/>
    <property type="match status" value="1"/>
</dbReference>
<dbReference type="InterPro" id="IPR003594">
    <property type="entry name" value="HATPase_dom"/>
</dbReference>
<dbReference type="PIRSF" id="PIRSF003167">
    <property type="entry name" value="STHK_NarX/NarQ"/>
    <property type="match status" value="1"/>
</dbReference>
<dbReference type="Gene3D" id="3.30.450.40">
    <property type="match status" value="1"/>
</dbReference>
<evidence type="ECO:0000256" key="2">
    <source>
        <dbReference type="ARBA" id="ARBA00004370"/>
    </source>
</evidence>
<dbReference type="SMART" id="SM00304">
    <property type="entry name" value="HAMP"/>
    <property type="match status" value="1"/>
</dbReference>
<dbReference type="InterPro" id="IPR016380">
    <property type="entry name" value="Sig_transdc_His_kin_NarX/NarQ"/>
</dbReference>
<evidence type="ECO:0000256" key="11">
    <source>
        <dbReference type="SAM" id="Phobius"/>
    </source>
</evidence>
<name>A0ABS9MQ85_9BURK</name>
<evidence type="ECO:0000256" key="4">
    <source>
        <dbReference type="ARBA" id="ARBA00022679"/>
    </source>
</evidence>
<keyword evidence="10" id="KW-0175">Coiled coil</keyword>
<dbReference type="Gene3D" id="6.10.340.10">
    <property type="match status" value="1"/>
</dbReference>
<feature type="transmembrane region" description="Helical" evidence="11">
    <location>
        <begin position="165"/>
        <end position="189"/>
    </location>
</feature>
<dbReference type="Proteomes" id="UP001297600">
    <property type="component" value="Unassembled WGS sequence"/>
</dbReference>
<proteinExistence type="predicted"/>
<protein>
    <recommendedName>
        <fullName evidence="9">Sensor protein</fullName>
        <ecNumber evidence="9">2.7.13.3</ecNumber>
    </recommendedName>
</protein>
<dbReference type="Gene3D" id="3.30.565.10">
    <property type="entry name" value="Histidine kinase-like ATPase, C-terminal domain"/>
    <property type="match status" value="1"/>
</dbReference>
<dbReference type="InterPro" id="IPR011712">
    <property type="entry name" value="Sig_transdc_His_kin_sub3_dim/P"/>
</dbReference>
<keyword evidence="4 9" id="KW-0808">Transferase</keyword>
<dbReference type="SMART" id="SM00387">
    <property type="entry name" value="HATPase_c"/>
    <property type="match status" value="1"/>
</dbReference>
<keyword evidence="5 9" id="KW-0547">Nucleotide-binding</keyword>
<keyword evidence="7 9" id="KW-0067">ATP-binding</keyword>
<dbReference type="CDD" id="cd16917">
    <property type="entry name" value="HATPase_UhpB-NarQ-NarX-like"/>
    <property type="match status" value="1"/>
</dbReference>